<evidence type="ECO:0000256" key="4">
    <source>
        <dbReference type="SAM" id="Coils"/>
    </source>
</evidence>
<reference evidence="6 7" key="1">
    <citation type="submission" date="2014-09" db="EMBL/GenBank/DDBJ databases">
        <title>Draft genome of Bradyrhizobium japonicum Is-34.</title>
        <authorList>
            <person name="Tsurumaru H."/>
            <person name="Yamakawa T."/>
            <person name="Hashimoto S."/>
            <person name="Okizaki K."/>
            <person name="Kanesaki Y."/>
            <person name="Yoshikawa H."/>
            <person name="Yajima S."/>
        </authorList>
    </citation>
    <scope>NUCLEOTIDE SEQUENCE [LARGE SCALE GENOMIC DNA]</scope>
    <source>
        <strain evidence="6 7">Is-34</strain>
    </source>
</reference>
<comment type="catalytic activity">
    <reaction evidence="1">
        <text>ATP + protein L-histidine = ADP + protein N-phospho-L-histidine.</text>
        <dbReference type="EC" id="2.7.13.3"/>
    </reaction>
</comment>
<dbReference type="SMART" id="SM00387">
    <property type="entry name" value="HATPase_c"/>
    <property type="match status" value="1"/>
</dbReference>
<keyword evidence="6" id="KW-0418">Kinase</keyword>
<comment type="caution">
    <text evidence="6">The sequence shown here is derived from an EMBL/GenBank/DDBJ whole genome shotgun (WGS) entry which is preliminary data.</text>
</comment>
<dbReference type="Proteomes" id="UP000030377">
    <property type="component" value="Unassembled WGS sequence"/>
</dbReference>
<dbReference type="SUPFAM" id="SSF47384">
    <property type="entry name" value="Homodimeric domain of signal transducing histidine kinase"/>
    <property type="match status" value="1"/>
</dbReference>
<dbReference type="InterPro" id="IPR005467">
    <property type="entry name" value="His_kinase_dom"/>
</dbReference>
<accession>A0A0A3XWE6</accession>
<dbReference type="Pfam" id="PF01590">
    <property type="entry name" value="GAF"/>
    <property type="match status" value="2"/>
</dbReference>
<evidence type="ECO:0000256" key="1">
    <source>
        <dbReference type="ARBA" id="ARBA00000085"/>
    </source>
</evidence>
<keyword evidence="6" id="KW-0808">Transferase</keyword>
<dbReference type="PANTHER" id="PTHR43065:SF42">
    <property type="entry name" value="TWO-COMPONENT SENSOR PPRA"/>
    <property type="match status" value="1"/>
</dbReference>
<dbReference type="PANTHER" id="PTHR43065">
    <property type="entry name" value="SENSOR HISTIDINE KINASE"/>
    <property type="match status" value="1"/>
</dbReference>
<protein>
    <recommendedName>
        <fullName evidence="2">histidine kinase</fullName>
        <ecNumber evidence="2">2.7.13.3</ecNumber>
    </recommendedName>
</protein>
<proteinExistence type="predicted"/>
<dbReference type="Gene3D" id="3.30.565.10">
    <property type="entry name" value="Histidine kinase-like ATPase, C-terminal domain"/>
    <property type="match status" value="1"/>
</dbReference>
<dbReference type="InterPro" id="IPR036097">
    <property type="entry name" value="HisK_dim/P_sf"/>
</dbReference>
<dbReference type="Gene3D" id="1.10.287.130">
    <property type="match status" value="1"/>
</dbReference>
<dbReference type="EC" id="2.7.13.3" evidence="2"/>
<gene>
    <name evidence="6" type="ORF">MA20_15560</name>
</gene>
<dbReference type="InterPro" id="IPR036890">
    <property type="entry name" value="HATPase_C_sf"/>
</dbReference>
<dbReference type="InterPro" id="IPR004358">
    <property type="entry name" value="Sig_transdc_His_kin-like_C"/>
</dbReference>
<dbReference type="STRING" id="375.BKD09_RS34785"/>
<dbReference type="SMART" id="SM00388">
    <property type="entry name" value="HisKA"/>
    <property type="match status" value="1"/>
</dbReference>
<keyword evidence="3" id="KW-0597">Phosphoprotein</keyword>
<feature type="domain" description="Histidine kinase" evidence="5">
    <location>
        <begin position="585"/>
        <end position="829"/>
    </location>
</feature>
<dbReference type="AlphaFoldDB" id="A0A0A3XWE6"/>
<dbReference type="SMART" id="SM00065">
    <property type="entry name" value="GAF"/>
    <property type="match status" value="3"/>
</dbReference>
<dbReference type="SUPFAM" id="SSF55781">
    <property type="entry name" value="GAF domain-like"/>
    <property type="match status" value="3"/>
</dbReference>
<dbReference type="CDD" id="cd00082">
    <property type="entry name" value="HisKA"/>
    <property type="match status" value="1"/>
</dbReference>
<evidence type="ECO:0000259" key="5">
    <source>
        <dbReference type="PROSITE" id="PS50109"/>
    </source>
</evidence>
<evidence type="ECO:0000256" key="2">
    <source>
        <dbReference type="ARBA" id="ARBA00012438"/>
    </source>
</evidence>
<evidence type="ECO:0000313" key="7">
    <source>
        <dbReference type="Proteomes" id="UP000030377"/>
    </source>
</evidence>
<dbReference type="InterPro" id="IPR003594">
    <property type="entry name" value="HATPase_dom"/>
</dbReference>
<feature type="coiled-coil region" evidence="4">
    <location>
        <begin position="9"/>
        <end position="36"/>
    </location>
</feature>
<name>A0A0A3XWE6_BRAJP</name>
<dbReference type="PROSITE" id="PS50109">
    <property type="entry name" value="HIS_KIN"/>
    <property type="match status" value="1"/>
</dbReference>
<dbReference type="GO" id="GO:0000155">
    <property type="term" value="F:phosphorelay sensor kinase activity"/>
    <property type="evidence" value="ECO:0007669"/>
    <property type="project" value="InterPro"/>
</dbReference>
<dbReference type="Pfam" id="PF00512">
    <property type="entry name" value="HisKA"/>
    <property type="match status" value="1"/>
</dbReference>
<sequence length="837" mass="89882">MTAPPQDKAAELERQLRSQAAENARLQAELAIARDRQNASMEILRTIANSSGDAEGSLQQIAEATMHLFGAPSATIHIAEGDGWSRVIRVGDSSMRVGAGVPLAQLKIGGRNMPGTIVAENRQVHVPDLDDVDPAIADWPGMPHVRAAGTRSMSGSPLRLEGKAIGALIVYRDRLAPFTDDEMALQQSFADQAAIAIENARLFNETRESLERQTATADILKVLASSPSDVQPVFDAVAANANRLIGGFSTAVLRYVDGAAHLVAFTPGDPAGDRVLQASFPVPFAQFPAYQLTAHGESAQLPDTELEPAARDIARARGFRSMLFTPLMSEGEAKGVIIATRRTTGAFAEHHVRLLQTFADQAVIAVKNVSLFNATREALERQTATADILKVIAASPADVTPVFQAISDSAKALVGGHSSTVTRIINGMLHLAAFTTDNEAGNAELRSSFPAPLAASGIHSRVATSGEYAFRSDMQNEPDLTEAMRELARTRGYRSILVIPMLRDGIAIGTIGVTRPEAGPFPDKAISLLKTFADQAVIAVENTRLFNEVQDRTRELARSLDDLRAAQDRLVQTEKLASLGQLTAGIAHEIKNPLNFVNNFASLSAELTDELNEVLAPVPLADDLRAEVDELTGLLRDNLGKVVQHGRRADSIVKNMLLHSREGGGEHRLSDINALVEESLNLAYHGARAEKPLFDVTLKSELDPAAGSAEVFPQEISRVLLNLISNGFYAVTRRRMGSGAGYEPMVIAATRDRGDSIEIRIRDNGTGIPEDVKAKMFNPFFTTKPAGEGTGLGLSMSHDIIVKQHGGTIDVTTEPGVFTEFTILLPRKSSFPDPTGG</sequence>
<dbReference type="RefSeq" id="WP_041955686.1">
    <property type="nucleotide sequence ID" value="NZ_JRPN01000014.1"/>
</dbReference>
<dbReference type="Pfam" id="PF02518">
    <property type="entry name" value="HATPase_c"/>
    <property type="match status" value="1"/>
</dbReference>
<evidence type="ECO:0000256" key="3">
    <source>
        <dbReference type="ARBA" id="ARBA00022553"/>
    </source>
</evidence>
<dbReference type="InterPro" id="IPR029016">
    <property type="entry name" value="GAF-like_dom_sf"/>
</dbReference>
<organism evidence="6 7">
    <name type="scientific">Bradyrhizobium japonicum</name>
    <dbReference type="NCBI Taxonomy" id="375"/>
    <lineage>
        <taxon>Bacteria</taxon>
        <taxon>Pseudomonadati</taxon>
        <taxon>Pseudomonadota</taxon>
        <taxon>Alphaproteobacteria</taxon>
        <taxon>Hyphomicrobiales</taxon>
        <taxon>Nitrobacteraceae</taxon>
        <taxon>Bradyrhizobium</taxon>
    </lineage>
</organism>
<dbReference type="InterPro" id="IPR003661">
    <property type="entry name" value="HisK_dim/P_dom"/>
</dbReference>
<keyword evidence="4" id="KW-0175">Coiled coil</keyword>
<evidence type="ECO:0000313" key="6">
    <source>
        <dbReference type="EMBL" id="KGT78787.1"/>
    </source>
</evidence>
<dbReference type="Pfam" id="PF13185">
    <property type="entry name" value="GAF_2"/>
    <property type="match status" value="1"/>
</dbReference>
<dbReference type="SUPFAM" id="SSF55874">
    <property type="entry name" value="ATPase domain of HSP90 chaperone/DNA topoisomerase II/histidine kinase"/>
    <property type="match status" value="1"/>
</dbReference>
<dbReference type="Gene3D" id="3.30.450.40">
    <property type="match status" value="3"/>
</dbReference>
<dbReference type="EMBL" id="JRPN01000014">
    <property type="protein sequence ID" value="KGT78787.1"/>
    <property type="molecule type" value="Genomic_DNA"/>
</dbReference>
<dbReference type="InterPro" id="IPR003018">
    <property type="entry name" value="GAF"/>
</dbReference>
<dbReference type="PRINTS" id="PR00344">
    <property type="entry name" value="BCTRLSENSOR"/>
</dbReference>